<feature type="transmembrane region" description="Helical" evidence="12">
    <location>
        <begin position="845"/>
        <end position="864"/>
    </location>
</feature>
<dbReference type="PANTHER" id="PTHR21522:SF32">
    <property type="entry name" value="OTOPETRIN-2"/>
    <property type="match status" value="1"/>
</dbReference>
<feature type="transmembrane region" description="Helical" evidence="12">
    <location>
        <begin position="701"/>
        <end position="722"/>
    </location>
</feature>
<evidence type="ECO:0000256" key="8">
    <source>
        <dbReference type="ARBA" id="ARBA00023065"/>
    </source>
</evidence>
<evidence type="ECO:0000256" key="1">
    <source>
        <dbReference type="ARBA" id="ARBA00004651"/>
    </source>
</evidence>
<keyword evidence="5 12" id="KW-0812">Transmembrane</keyword>
<evidence type="ECO:0000256" key="5">
    <source>
        <dbReference type="ARBA" id="ARBA00022692"/>
    </source>
</evidence>
<dbReference type="OrthoDB" id="6429739at2759"/>
<dbReference type="Pfam" id="PF03189">
    <property type="entry name" value="Otopetrin"/>
    <property type="match status" value="1"/>
</dbReference>
<evidence type="ECO:0000256" key="11">
    <source>
        <dbReference type="SAM" id="MobiDB-lite"/>
    </source>
</evidence>
<feature type="transmembrane region" description="Helical" evidence="12">
    <location>
        <begin position="468"/>
        <end position="488"/>
    </location>
</feature>
<evidence type="ECO:0000256" key="12">
    <source>
        <dbReference type="SAM" id="Phobius"/>
    </source>
</evidence>
<feature type="transmembrane region" description="Helical" evidence="12">
    <location>
        <begin position="396"/>
        <end position="415"/>
    </location>
</feature>
<evidence type="ECO:0000256" key="6">
    <source>
        <dbReference type="ARBA" id="ARBA00022781"/>
    </source>
</evidence>
<feature type="transmembrane region" description="Helical" evidence="12">
    <location>
        <begin position="508"/>
        <end position="526"/>
    </location>
</feature>
<evidence type="ECO:0000256" key="3">
    <source>
        <dbReference type="ARBA" id="ARBA00022448"/>
    </source>
</evidence>
<feature type="region of interest" description="Disordered" evidence="11">
    <location>
        <begin position="123"/>
        <end position="161"/>
    </location>
</feature>
<evidence type="ECO:0000256" key="7">
    <source>
        <dbReference type="ARBA" id="ARBA00022989"/>
    </source>
</evidence>
<accession>A0A210QMT1</accession>
<keyword evidence="14" id="KW-1185">Reference proteome</keyword>
<evidence type="ECO:0000256" key="2">
    <source>
        <dbReference type="ARBA" id="ARBA00006513"/>
    </source>
</evidence>
<feature type="region of interest" description="Disordered" evidence="11">
    <location>
        <begin position="583"/>
        <end position="609"/>
    </location>
</feature>
<reference evidence="13 14" key="1">
    <citation type="journal article" date="2017" name="Nat. Ecol. Evol.">
        <title>Scallop genome provides insights into evolution of bilaterian karyotype and development.</title>
        <authorList>
            <person name="Wang S."/>
            <person name="Zhang J."/>
            <person name="Jiao W."/>
            <person name="Li J."/>
            <person name="Xun X."/>
            <person name="Sun Y."/>
            <person name="Guo X."/>
            <person name="Huan P."/>
            <person name="Dong B."/>
            <person name="Zhang L."/>
            <person name="Hu X."/>
            <person name="Sun X."/>
            <person name="Wang J."/>
            <person name="Zhao C."/>
            <person name="Wang Y."/>
            <person name="Wang D."/>
            <person name="Huang X."/>
            <person name="Wang R."/>
            <person name="Lv J."/>
            <person name="Li Y."/>
            <person name="Zhang Z."/>
            <person name="Liu B."/>
            <person name="Lu W."/>
            <person name="Hui Y."/>
            <person name="Liang J."/>
            <person name="Zhou Z."/>
            <person name="Hou R."/>
            <person name="Li X."/>
            <person name="Liu Y."/>
            <person name="Li H."/>
            <person name="Ning X."/>
            <person name="Lin Y."/>
            <person name="Zhao L."/>
            <person name="Xing Q."/>
            <person name="Dou J."/>
            <person name="Li Y."/>
            <person name="Mao J."/>
            <person name="Guo H."/>
            <person name="Dou H."/>
            <person name="Li T."/>
            <person name="Mu C."/>
            <person name="Jiang W."/>
            <person name="Fu Q."/>
            <person name="Fu X."/>
            <person name="Miao Y."/>
            <person name="Liu J."/>
            <person name="Yu Q."/>
            <person name="Li R."/>
            <person name="Liao H."/>
            <person name="Li X."/>
            <person name="Kong Y."/>
            <person name="Jiang Z."/>
            <person name="Chourrout D."/>
            <person name="Li R."/>
            <person name="Bao Z."/>
        </authorList>
    </citation>
    <scope>NUCLEOTIDE SEQUENCE [LARGE SCALE GENOMIC DNA]</scope>
    <source>
        <strain evidence="13 14">PY_sf001</strain>
    </source>
</reference>
<feature type="transmembrane region" description="Helical" evidence="12">
    <location>
        <begin position="734"/>
        <end position="754"/>
    </location>
</feature>
<organism evidence="13 14">
    <name type="scientific">Mizuhopecten yessoensis</name>
    <name type="common">Japanese scallop</name>
    <name type="synonym">Patinopecten yessoensis</name>
    <dbReference type="NCBI Taxonomy" id="6573"/>
    <lineage>
        <taxon>Eukaryota</taxon>
        <taxon>Metazoa</taxon>
        <taxon>Spiralia</taxon>
        <taxon>Lophotrochozoa</taxon>
        <taxon>Mollusca</taxon>
        <taxon>Bivalvia</taxon>
        <taxon>Autobranchia</taxon>
        <taxon>Pteriomorphia</taxon>
        <taxon>Pectinida</taxon>
        <taxon>Pectinoidea</taxon>
        <taxon>Pectinidae</taxon>
        <taxon>Mizuhopecten</taxon>
    </lineage>
</organism>
<name>A0A210QMT1_MIZYE</name>
<dbReference type="GO" id="GO:0015252">
    <property type="term" value="F:proton channel activity"/>
    <property type="evidence" value="ECO:0007669"/>
    <property type="project" value="InterPro"/>
</dbReference>
<feature type="transmembrane region" description="Helical" evidence="12">
    <location>
        <begin position="632"/>
        <end position="652"/>
    </location>
</feature>
<evidence type="ECO:0000256" key="10">
    <source>
        <dbReference type="ARBA" id="ARBA00023303"/>
    </source>
</evidence>
<keyword evidence="7 12" id="KW-1133">Transmembrane helix</keyword>
<dbReference type="AlphaFoldDB" id="A0A210QMT1"/>
<keyword evidence="6" id="KW-0375">Hydrogen ion transport</keyword>
<feature type="compositionally biased region" description="Polar residues" evidence="11">
    <location>
        <begin position="145"/>
        <end position="155"/>
    </location>
</feature>
<gene>
    <name evidence="13" type="ORF">KP79_PYT23509</name>
</gene>
<dbReference type="Proteomes" id="UP000242188">
    <property type="component" value="Unassembled WGS sequence"/>
</dbReference>
<comment type="caution">
    <text evidence="13">The sequence shown here is derived from an EMBL/GenBank/DDBJ whole genome shotgun (WGS) entry which is preliminary data.</text>
</comment>
<sequence length="921" mass="103397">MTVSTIKAQSSSYLQKIINADFDMGSINTDGLKVDTLPNTENDKGVPKTENKTSALKTANDKGVPIMKNGKGISSMKTVPSVKSMVKDKSVPNAIFVSDATENETIASVSSEEIFRDVKSIDSDDSTPTIVPKSPSFGRPYHIKTNGSLNSSNCPSDAEMDKTDMTRSLNDDMQGTNEQIKRSTLPKQNNGPKLQRRHSEMEGINKESYMIGNQFKVLSGTTSLERNIHLHHSNESTPAADEKRLSGWHTIGHSFQRKLGGEFDRTKRTTWGGKYARKQRESLKVLNELDNAYHYSSDSSGDHYYEANDRQRSKFSKAESGNKGVGLSVEDGGPDDVFISQVETEEDAQMYEENLQEYMSICMSGIYGIFLAVIGLVIPLAETFADPSLPFIFEAFYLYLYVMGILFIIYMYVFMMRKRQLRVTDIAKALSRRLSSSKTLPTSVSEQTKDGKPSTHLSINYPNSTGSFYLRLGALLFGVGSMVDSGLHFGQHFQAFDGESMCNKPIEAAKPFGHLVFTFVQLYFIFLNSKLCIHNNRIIARFGMIHLCCTNICVWIQSLVVETLSVLHHWNVVHQAQVAMTPNTSDAPSTQIFNQEPTSLDSPNSTVHGSTPEVTCYWDEMMSRVVQSTGPYLYSCTIEYSIICTGILYVMWTNVGTNRRPKHQATDTGNDFNTQNDDDISSLDMKRHKISVDCTNSSRGLFIGILVSVGAIITMVAFYVMINLKTFQETAVVLMLLSEMTMYILTSIASFLAAERMHKLRHYSALKFGLEEGLLLVSFTGLVMFGVFNIVPDVHYTDKALGVLNVMTNVLMILQASIQTVLLLTTRKFRALNKEQEKGKYGRQLITFLILCNFAMWTLETFQAREPEHNPIQVDMYGVKAWALFSHIAVPFGILFRFHSFVYLLSIWKSAWKIKTETEQN</sequence>
<keyword evidence="10" id="KW-0407">Ion channel</keyword>
<keyword evidence="8" id="KW-0406">Ion transport</keyword>
<dbReference type="InterPro" id="IPR004878">
    <property type="entry name" value="Otopetrin"/>
</dbReference>
<feature type="transmembrane region" description="Helical" evidence="12">
    <location>
        <begin position="774"/>
        <end position="791"/>
    </location>
</feature>
<comment type="similarity">
    <text evidence="2">Belongs to the otopetrin family.</text>
</comment>
<evidence type="ECO:0000313" key="14">
    <source>
        <dbReference type="Proteomes" id="UP000242188"/>
    </source>
</evidence>
<feature type="transmembrane region" description="Helical" evidence="12">
    <location>
        <begin position="803"/>
        <end position="824"/>
    </location>
</feature>
<comment type="subcellular location">
    <subcellularLocation>
        <location evidence="1">Cell membrane</location>
        <topology evidence="1">Multi-pass membrane protein</topology>
    </subcellularLocation>
</comment>
<feature type="transmembrane region" description="Helical" evidence="12">
    <location>
        <begin position="358"/>
        <end position="381"/>
    </location>
</feature>
<keyword evidence="4" id="KW-1003">Cell membrane</keyword>
<feature type="transmembrane region" description="Helical" evidence="12">
    <location>
        <begin position="538"/>
        <end position="560"/>
    </location>
</feature>
<evidence type="ECO:0000256" key="9">
    <source>
        <dbReference type="ARBA" id="ARBA00023136"/>
    </source>
</evidence>
<keyword evidence="3" id="KW-0813">Transport</keyword>
<proteinExistence type="inferred from homology"/>
<protein>
    <submittedName>
        <fullName evidence="13">Otopetrin-2</fullName>
    </submittedName>
</protein>
<feature type="transmembrane region" description="Helical" evidence="12">
    <location>
        <begin position="884"/>
        <end position="905"/>
    </location>
</feature>
<dbReference type="GO" id="GO:0005886">
    <property type="term" value="C:plasma membrane"/>
    <property type="evidence" value="ECO:0007669"/>
    <property type="project" value="UniProtKB-SubCell"/>
</dbReference>
<dbReference type="EMBL" id="NEDP02002776">
    <property type="protein sequence ID" value="OWF50037.1"/>
    <property type="molecule type" value="Genomic_DNA"/>
</dbReference>
<evidence type="ECO:0000256" key="4">
    <source>
        <dbReference type="ARBA" id="ARBA00022475"/>
    </source>
</evidence>
<keyword evidence="9 12" id="KW-0472">Membrane</keyword>
<dbReference type="PANTHER" id="PTHR21522">
    <property type="entry name" value="PROTON CHANNEL OTOP"/>
    <property type="match status" value="1"/>
</dbReference>
<evidence type="ECO:0000313" key="13">
    <source>
        <dbReference type="EMBL" id="OWF50037.1"/>
    </source>
</evidence>